<sequence length="203" mass="22265">MVARKDLTGQKFGTLTVLSYSGYRKGTYYNVRCDCGVEKEVLAQGLVSGRQKTCGGPGCKMSASPPNSNARKRMENPLTGQRFERLLVGEWVDGRWECVCDCGNTTYQFTADLKSGMVKSCGCHKGEMTHKRTERTWEGIEGEQFALLTVVRMIEGRGTRRLIATCACGSGEREYNANSVISGNAKSCGCYKAALIRSRGKGE</sequence>
<keyword evidence="2" id="KW-1185">Reference proteome</keyword>
<name>A0A7G3PHQ7_9CAUD</name>
<dbReference type="EMBL" id="MN820898">
    <property type="protein sequence ID" value="QHB80499.1"/>
    <property type="molecule type" value="Genomic_DNA"/>
</dbReference>
<organism evidence="1 2">
    <name type="scientific">Sphingomonas phage vB_StuS_MMDA13</name>
    <dbReference type="NCBI Taxonomy" id="2686378"/>
    <lineage>
        <taxon>Viruses</taxon>
        <taxon>Duplodnaviria</taxon>
        <taxon>Heunggongvirae</taxon>
        <taxon>Uroviricota</taxon>
        <taxon>Caudoviricetes</taxon>
        <taxon>Queuovirinae</taxon>
        <taxon>Torvergatavirus</taxon>
        <taxon>Torvergatavirus MMDA13</taxon>
    </lineage>
</organism>
<accession>A0A7G3PHQ7</accession>
<evidence type="ECO:0000313" key="1">
    <source>
        <dbReference type="EMBL" id="QHB80499.1"/>
    </source>
</evidence>
<dbReference type="Proteomes" id="UP000515820">
    <property type="component" value="Segment"/>
</dbReference>
<proteinExistence type="predicted"/>
<protein>
    <submittedName>
        <fullName evidence="1">Uncharacterized protein</fullName>
    </submittedName>
</protein>
<gene>
    <name evidence="1" type="ORF">MMDA13_gp66</name>
</gene>
<evidence type="ECO:0000313" key="2">
    <source>
        <dbReference type="Proteomes" id="UP000515820"/>
    </source>
</evidence>
<reference evidence="1 2" key="1">
    <citation type="journal article" date="2020" name="Viruses">
        <title>Characterization of vB_StuS_MMDA13, a Newly Discovered Bacteriophage Infecting the Agar-Degrading Species Sphingomonas turrisvirgatae.</title>
        <authorList>
            <person name="Marmo P."/>
            <person name="Thaller M.C."/>
            <person name="Di Lallo G."/>
            <person name="Henrici De Angelis L."/>
            <person name="Poerio N."/>
            <person name="De Santis F."/>
            <person name="Fraziano M."/>
            <person name="Migliore L."/>
            <person name="D'Andrea M.M."/>
        </authorList>
    </citation>
    <scope>NUCLEOTIDE SEQUENCE [LARGE SCALE GENOMIC DNA]</scope>
</reference>